<name>A0A1Y0B2Q2_9LAMI</name>
<keyword evidence="1" id="KW-0496">Mitochondrion</keyword>
<gene>
    <name evidence="1" type="ORF">AEK19_MT1533</name>
</gene>
<protein>
    <submittedName>
        <fullName evidence="1">Uncharacterized protein</fullName>
    </submittedName>
</protein>
<accession>A0A1Y0B2Q2</accession>
<dbReference type="AlphaFoldDB" id="A0A1Y0B2Q2"/>
<sequence>MWFHNSLSLVASSNQVLFQKNHSAYIGFF</sequence>
<organism evidence="1">
    <name type="scientific">Utricularia reniformis</name>
    <dbReference type="NCBI Taxonomy" id="192314"/>
    <lineage>
        <taxon>Eukaryota</taxon>
        <taxon>Viridiplantae</taxon>
        <taxon>Streptophyta</taxon>
        <taxon>Embryophyta</taxon>
        <taxon>Tracheophyta</taxon>
        <taxon>Spermatophyta</taxon>
        <taxon>Magnoliopsida</taxon>
        <taxon>eudicotyledons</taxon>
        <taxon>Gunneridae</taxon>
        <taxon>Pentapetalae</taxon>
        <taxon>asterids</taxon>
        <taxon>lamiids</taxon>
        <taxon>Lamiales</taxon>
        <taxon>Lentibulariaceae</taxon>
        <taxon>Utricularia</taxon>
    </lineage>
</organism>
<dbReference type="EMBL" id="KY774314">
    <property type="protein sequence ID" value="ART31722.1"/>
    <property type="molecule type" value="Genomic_DNA"/>
</dbReference>
<reference evidence="1" key="1">
    <citation type="submission" date="2017-03" db="EMBL/GenBank/DDBJ databases">
        <title>The mitochondrial genome of the carnivorous plant Utricularia reniformis (Lentibulariaceae): structure, comparative analysis and evolutionary landmarks.</title>
        <authorList>
            <person name="Silva S.R."/>
            <person name="Alvarenga D.O."/>
            <person name="Michael T.P."/>
            <person name="Miranda V.F.O."/>
            <person name="Varani A.M."/>
        </authorList>
    </citation>
    <scope>NUCLEOTIDE SEQUENCE</scope>
</reference>
<proteinExistence type="predicted"/>
<geneLocation type="mitochondrion" evidence="1"/>
<evidence type="ECO:0000313" key="1">
    <source>
        <dbReference type="EMBL" id="ART31722.1"/>
    </source>
</evidence>